<gene>
    <name evidence="4" type="primary">SPAC11D3.06</name>
    <name evidence="3" type="ORF">CM83_5500</name>
    <name evidence="4" type="ORF">g.3516</name>
</gene>
<dbReference type="EMBL" id="GDHC01007537">
    <property type="protein sequence ID" value="JAQ11092.1"/>
    <property type="molecule type" value="Transcribed_RNA"/>
</dbReference>
<protein>
    <submittedName>
        <fullName evidence="3">Putative transporter C11D3.06</fullName>
    </submittedName>
</protein>
<dbReference type="EMBL" id="GBHO01041731">
    <property type="protein sequence ID" value="JAG01873.1"/>
    <property type="molecule type" value="Transcribed_RNA"/>
</dbReference>
<feature type="transmembrane region" description="Helical" evidence="2">
    <location>
        <begin position="123"/>
        <end position="140"/>
    </location>
</feature>
<sequence length="187" mass="20599">MDLLYLSAPASVTMGFTFSMSVIPLAFIGNYLGVSQLNGASIGYFITCIIVLYPMMGMTFAMDTLCSHEYGRDRLSGEMGLILQRGVLINFLILTPLCIAIYYLTPFLTLLYGASVAEIAQDFLTYAPLYFAPFMLFIALTKFCNNQMQAHLPTIALTAGVILTPFLQLKFTPMGVRYTMIAMAISA</sequence>
<dbReference type="PANTHER" id="PTHR11206">
    <property type="entry name" value="MULTIDRUG RESISTANCE PROTEIN"/>
    <property type="match status" value="1"/>
</dbReference>
<proteinExistence type="inferred from homology"/>
<accession>A0A0A9W5U8</accession>
<dbReference type="InterPro" id="IPR002528">
    <property type="entry name" value="MATE_fam"/>
</dbReference>
<evidence type="ECO:0000313" key="4">
    <source>
        <dbReference type="EMBL" id="JAQ11092.1"/>
    </source>
</evidence>
<keyword evidence="2" id="KW-1133">Transmembrane helix</keyword>
<dbReference type="AlphaFoldDB" id="A0A0A9W5U8"/>
<feature type="transmembrane region" description="Helical" evidence="2">
    <location>
        <begin position="87"/>
        <end position="111"/>
    </location>
</feature>
<evidence type="ECO:0000256" key="1">
    <source>
        <dbReference type="ARBA" id="ARBA00010199"/>
    </source>
</evidence>
<feature type="transmembrane region" description="Helical" evidence="2">
    <location>
        <begin position="12"/>
        <end position="32"/>
    </location>
</feature>
<dbReference type="GO" id="GO:0042910">
    <property type="term" value="F:xenobiotic transmembrane transporter activity"/>
    <property type="evidence" value="ECO:0007669"/>
    <property type="project" value="InterPro"/>
</dbReference>
<evidence type="ECO:0000256" key="2">
    <source>
        <dbReference type="SAM" id="Phobius"/>
    </source>
</evidence>
<keyword evidence="2" id="KW-0812">Transmembrane</keyword>
<dbReference type="GO" id="GO:0016020">
    <property type="term" value="C:membrane"/>
    <property type="evidence" value="ECO:0007669"/>
    <property type="project" value="InterPro"/>
</dbReference>
<feature type="transmembrane region" description="Helical" evidence="2">
    <location>
        <begin position="152"/>
        <end position="171"/>
    </location>
</feature>
<reference evidence="3" key="1">
    <citation type="journal article" date="2014" name="PLoS ONE">
        <title>Transcriptome-Based Identification of ABC Transporters in the Western Tarnished Plant Bug Lygus hesperus.</title>
        <authorList>
            <person name="Hull J.J."/>
            <person name="Chaney K."/>
            <person name="Geib S.M."/>
            <person name="Fabrick J.A."/>
            <person name="Brent C.S."/>
            <person name="Walsh D."/>
            <person name="Lavine L.C."/>
        </authorList>
    </citation>
    <scope>NUCLEOTIDE SEQUENCE</scope>
</reference>
<organism evidence="3">
    <name type="scientific">Lygus hesperus</name>
    <name type="common">Western plant bug</name>
    <dbReference type="NCBI Taxonomy" id="30085"/>
    <lineage>
        <taxon>Eukaryota</taxon>
        <taxon>Metazoa</taxon>
        <taxon>Ecdysozoa</taxon>
        <taxon>Arthropoda</taxon>
        <taxon>Hexapoda</taxon>
        <taxon>Insecta</taxon>
        <taxon>Pterygota</taxon>
        <taxon>Neoptera</taxon>
        <taxon>Paraneoptera</taxon>
        <taxon>Hemiptera</taxon>
        <taxon>Heteroptera</taxon>
        <taxon>Panheteroptera</taxon>
        <taxon>Cimicomorpha</taxon>
        <taxon>Miridae</taxon>
        <taxon>Mirini</taxon>
        <taxon>Lygus</taxon>
    </lineage>
</organism>
<name>A0A0A9W5U8_LYGHE</name>
<keyword evidence="2" id="KW-0472">Membrane</keyword>
<feature type="transmembrane region" description="Helical" evidence="2">
    <location>
        <begin position="44"/>
        <end position="66"/>
    </location>
</feature>
<reference evidence="3" key="2">
    <citation type="submission" date="2014-07" db="EMBL/GenBank/DDBJ databases">
        <authorList>
            <person name="Hull J."/>
        </authorList>
    </citation>
    <scope>NUCLEOTIDE SEQUENCE</scope>
</reference>
<dbReference type="GO" id="GO:0015297">
    <property type="term" value="F:antiporter activity"/>
    <property type="evidence" value="ECO:0007669"/>
    <property type="project" value="InterPro"/>
</dbReference>
<dbReference type="Pfam" id="PF01554">
    <property type="entry name" value="MatE"/>
    <property type="match status" value="1"/>
</dbReference>
<evidence type="ECO:0000313" key="3">
    <source>
        <dbReference type="EMBL" id="JAG01873.1"/>
    </source>
</evidence>
<reference evidence="4" key="3">
    <citation type="journal article" date="2016" name="Gigascience">
        <title>De novo construction of an expanded transcriptome assembly for the western tarnished plant bug, Lygus hesperus.</title>
        <authorList>
            <person name="Tassone E.E."/>
            <person name="Geib S.M."/>
            <person name="Hall B."/>
            <person name="Fabrick J.A."/>
            <person name="Brent C.S."/>
            <person name="Hull J.J."/>
        </authorList>
    </citation>
    <scope>NUCLEOTIDE SEQUENCE</scope>
</reference>
<comment type="similarity">
    <text evidence="1">Belongs to the multi antimicrobial extrusion (MATE) (TC 2.A.66.1) family.</text>
</comment>